<dbReference type="PANTHER" id="PTHR43080">
    <property type="entry name" value="CBS DOMAIN-CONTAINING PROTEIN CBSX3, MITOCHONDRIAL"/>
    <property type="match status" value="1"/>
</dbReference>
<dbReference type="AlphaFoldDB" id="A0A073AZQ6"/>
<reference evidence="4 5" key="1">
    <citation type="submission" date="2014-06" db="EMBL/GenBank/DDBJ databases">
        <title>Saccharopolyspora rectivirgula DSM-43113 Genome sequencing.</title>
        <authorList>
            <person name="Barrera C."/>
            <person name="Millon L."/>
            <person name="Rognon B."/>
            <person name="Zaugg C."/>
            <person name="Monod M."/>
        </authorList>
    </citation>
    <scope>NUCLEOTIDE SEQUENCE [LARGE SCALE GENOMIC DNA]</scope>
    <source>
        <strain evidence="4 5">DSM 43113</strain>
    </source>
</reference>
<comment type="caution">
    <text evidence="4">The sequence shown here is derived from an EMBL/GenBank/DDBJ whole genome shotgun (WGS) entry which is preliminary data.</text>
</comment>
<dbReference type="OrthoDB" id="3672399at2"/>
<feature type="domain" description="CBS" evidence="3">
    <location>
        <begin position="71"/>
        <end position="123"/>
    </location>
</feature>
<evidence type="ECO:0000256" key="1">
    <source>
        <dbReference type="ARBA" id="ARBA00023122"/>
    </source>
</evidence>
<dbReference type="InterPro" id="IPR046342">
    <property type="entry name" value="CBS_dom_sf"/>
</dbReference>
<evidence type="ECO:0000259" key="3">
    <source>
        <dbReference type="PROSITE" id="PS51371"/>
    </source>
</evidence>
<evidence type="ECO:0000313" key="4">
    <source>
        <dbReference type="EMBL" id="KEI44801.1"/>
    </source>
</evidence>
<dbReference type="SUPFAM" id="SSF54631">
    <property type="entry name" value="CBS-domain pair"/>
    <property type="match status" value="1"/>
</dbReference>
<protein>
    <submittedName>
        <fullName evidence="4">Signal transduction protein</fullName>
    </submittedName>
</protein>
<dbReference type="PANTHER" id="PTHR43080:SF2">
    <property type="entry name" value="CBS DOMAIN-CONTAINING PROTEIN"/>
    <property type="match status" value="1"/>
</dbReference>
<dbReference type="RefSeq" id="WP_029722217.1">
    <property type="nucleotide sequence ID" value="NZ_JNVU01000020.1"/>
</dbReference>
<dbReference type="SMART" id="SM00116">
    <property type="entry name" value="CBS"/>
    <property type="match status" value="2"/>
</dbReference>
<dbReference type="EMBL" id="JNVU01000020">
    <property type="protein sequence ID" value="KEI44801.1"/>
    <property type="molecule type" value="Genomic_DNA"/>
</dbReference>
<accession>A0A073AZQ6</accession>
<dbReference type="PROSITE" id="PS51371">
    <property type="entry name" value="CBS"/>
    <property type="match status" value="2"/>
</dbReference>
<dbReference type="Proteomes" id="UP000031419">
    <property type="component" value="Unassembled WGS sequence"/>
</dbReference>
<keyword evidence="5" id="KW-1185">Reference proteome</keyword>
<dbReference type="STRING" id="28042.GU90_08050"/>
<feature type="domain" description="CBS" evidence="3">
    <location>
        <begin position="7"/>
        <end position="62"/>
    </location>
</feature>
<proteinExistence type="predicted"/>
<dbReference type="Gene3D" id="3.10.580.10">
    <property type="entry name" value="CBS-domain"/>
    <property type="match status" value="1"/>
</dbReference>
<gene>
    <name evidence="4" type="ORF">GU90_08050</name>
</gene>
<dbReference type="Pfam" id="PF00571">
    <property type="entry name" value="CBS"/>
    <property type="match status" value="2"/>
</dbReference>
<dbReference type="InterPro" id="IPR000644">
    <property type="entry name" value="CBS_dom"/>
</dbReference>
<evidence type="ECO:0000256" key="2">
    <source>
        <dbReference type="PROSITE-ProRule" id="PRU00703"/>
    </source>
</evidence>
<sequence length="123" mass="13148">MRVAEVFHPGMLSCAATNSLEAAAAKMNSARVGALAVLDGDQVVGILSERDVVRAVAEQADLRTTTAVQFCSRQVETAAPDEDTRSVARRMLDAGIRHLPVREGTAITGIVSMRDLLAVETWL</sequence>
<keyword evidence="1 2" id="KW-0129">CBS domain</keyword>
<organism evidence="4 5">
    <name type="scientific">Saccharopolyspora rectivirgula</name>
    <dbReference type="NCBI Taxonomy" id="28042"/>
    <lineage>
        <taxon>Bacteria</taxon>
        <taxon>Bacillati</taxon>
        <taxon>Actinomycetota</taxon>
        <taxon>Actinomycetes</taxon>
        <taxon>Pseudonocardiales</taxon>
        <taxon>Pseudonocardiaceae</taxon>
        <taxon>Saccharopolyspora</taxon>
    </lineage>
</organism>
<dbReference type="eggNOG" id="COG0517">
    <property type="taxonomic scope" value="Bacteria"/>
</dbReference>
<name>A0A073AZQ6_9PSEU</name>
<dbReference type="InterPro" id="IPR051257">
    <property type="entry name" value="Diverse_CBS-Domain"/>
</dbReference>
<evidence type="ECO:0000313" key="5">
    <source>
        <dbReference type="Proteomes" id="UP000031419"/>
    </source>
</evidence>